<gene>
    <name evidence="2" type="ORF">psyc5s11_51520</name>
</gene>
<dbReference type="NCBIfam" id="TIGR01891">
    <property type="entry name" value="amidohydrolases"/>
    <property type="match status" value="1"/>
</dbReference>
<protein>
    <submittedName>
        <fullName evidence="2">Hydrolase</fullName>
    </submittedName>
</protein>
<dbReference type="SUPFAM" id="SSF55031">
    <property type="entry name" value="Bacterial exopeptidase dimerisation domain"/>
    <property type="match status" value="1"/>
</dbReference>
<feature type="domain" description="Peptidase M20 dimerisation" evidence="1">
    <location>
        <begin position="187"/>
        <end position="267"/>
    </location>
</feature>
<evidence type="ECO:0000313" key="2">
    <source>
        <dbReference type="EMBL" id="BCZ49085.1"/>
    </source>
</evidence>
<dbReference type="RefSeq" id="WP_224035291.1">
    <property type="nucleotide sequence ID" value="NZ_AP024849.1"/>
</dbReference>
<dbReference type="Proteomes" id="UP000824633">
    <property type="component" value="Chromosome"/>
</dbReference>
<sequence length="410" mass="44560">MMNKILLSIIEDLNDELIGVYRKLHENPELPNEEFETTKLIKKLLKKVDIEVLDLPLETGLVAQIKGNPNGPVVAIRCDIDALPIQEETSLSYKSKINGKMHACGHDFHTAAILGAAYLVKRHQGSLIGTIKFIFQPGEESADGAKKILATGVLDDVDAIFGVHNVSDAEVGIMGIKTGAMTAAVDRFEIKVTGVGSHAAKPERGIDPIIIASNIVTSLQTIVSRNIGATEKALLSVTHIEGGNTWNVIPESAYLEGTVRTLNEDIRGLISKRASEIITGIAQSFGGSAELIWHSGSPATNNTEEWVDFATKLGKRTGYNVKKISMGLEGEDFAYYQKNIPGAFIIIGTGLSYAHHHPAYQVDEKAILNCSKYFAHLAEGALKEILDKNYTQIKEARSATKNFISSNKNL</sequence>
<dbReference type="Pfam" id="PF01546">
    <property type="entry name" value="Peptidase_M20"/>
    <property type="match status" value="1"/>
</dbReference>
<evidence type="ECO:0000313" key="3">
    <source>
        <dbReference type="Proteomes" id="UP000824633"/>
    </source>
</evidence>
<accession>A0ABM7TDC5</accession>
<dbReference type="GO" id="GO:0016787">
    <property type="term" value="F:hydrolase activity"/>
    <property type="evidence" value="ECO:0007669"/>
    <property type="project" value="UniProtKB-KW"/>
</dbReference>
<dbReference type="EMBL" id="AP024849">
    <property type="protein sequence ID" value="BCZ49085.1"/>
    <property type="molecule type" value="Genomic_DNA"/>
</dbReference>
<dbReference type="InterPro" id="IPR011650">
    <property type="entry name" value="Peptidase_M20_dimer"/>
</dbReference>
<dbReference type="PIRSF" id="PIRSF005962">
    <property type="entry name" value="Pept_M20D_amidohydro"/>
    <property type="match status" value="1"/>
</dbReference>
<keyword evidence="2" id="KW-0378">Hydrolase</keyword>
<dbReference type="InterPro" id="IPR036264">
    <property type="entry name" value="Bact_exopeptidase_dim_dom"/>
</dbReference>
<dbReference type="Pfam" id="PF07687">
    <property type="entry name" value="M20_dimer"/>
    <property type="match status" value="1"/>
</dbReference>
<organism evidence="2 3">
    <name type="scientific">Clostridium gelidum</name>
    <dbReference type="NCBI Taxonomy" id="704125"/>
    <lineage>
        <taxon>Bacteria</taxon>
        <taxon>Bacillati</taxon>
        <taxon>Bacillota</taxon>
        <taxon>Clostridia</taxon>
        <taxon>Eubacteriales</taxon>
        <taxon>Clostridiaceae</taxon>
        <taxon>Clostridium</taxon>
    </lineage>
</organism>
<dbReference type="Gene3D" id="3.30.70.360">
    <property type="match status" value="1"/>
</dbReference>
<dbReference type="InterPro" id="IPR017439">
    <property type="entry name" value="Amidohydrolase"/>
</dbReference>
<reference evidence="3" key="1">
    <citation type="submission" date="2021-07" db="EMBL/GenBank/DDBJ databases">
        <title>Complete genome sequencing of a Clostridium isolate.</title>
        <authorList>
            <person name="Ueki A."/>
            <person name="Tonouchi A."/>
        </authorList>
    </citation>
    <scope>NUCLEOTIDE SEQUENCE [LARGE SCALE GENOMIC DNA]</scope>
    <source>
        <strain evidence="3">C5S11</strain>
    </source>
</reference>
<dbReference type="SUPFAM" id="SSF53187">
    <property type="entry name" value="Zn-dependent exopeptidases"/>
    <property type="match status" value="1"/>
</dbReference>
<dbReference type="PANTHER" id="PTHR11014:SF63">
    <property type="entry name" value="METALLOPEPTIDASE, PUTATIVE (AFU_ORTHOLOGUE AFUA_6G09600)-RELATED"/>
    <property type="match status" value="1"/>
</dbReference>
<name>A0ABM7TDC5_9CLOT</name>
<keyword evidence="3" id="KW-1185">Reference proteome</keyword>
<dbReference type="InterPro" id="IPR002933">
    <property type="entry name" value="Peptidase_M20"/>
</dbReference>
<dbReference type="Gene3D" id="3.40.630.10">
    <property type="entry name" value="Zn peptidases"/>
    <property type="match status" value="1"/>
</dbReference>
<dbReference type="PANTHER" id="PTHR11014">
    <property type="entry name" value="PEPTIDASE M20 FAMILY MEMBER"/>
    <property type="match status" value="1"/>
</dbReference>
<proteinExistence type="predicted"/>
<evidence type="ECO:0000259" key="1">
    <source>
        <dbReference type="Pfam" id="PF07687"/>
    </source>
</evidence>